<name>V5Z8U5_9GAMM</name>
<evidence type="ECO:0000313" key="3">
    <source>
        <dbReference type="Proteomes" id="UP000018217"/>
    </source>
</evidence>
<accession>V5Z8U5</accession>
<evidence type="ECO:0000313" key="2">
    <source>
        <dbReference type="EMBL" id="CCG87441.1"/>
    </source>
</evidence>
<organism evidence="2 3">
    <name type="scientific">Erwinia piriflorinigrans CFBP 5888</name>
    <dbReference type="NCBI Taxonomy" id="1161919"/>
    <lineage>
        <taxon>Bacteria</taxon>
        <taxon>Pseudomonadati</taxon>
        <taxon>Pseudomonadota</taxon>
        <taxon>Gammaproteobacteria</taxon>
        <taxon>Enterobacterales</taxon>
        <taxon>Erwiniaceae</taxon>
        <taxon>Erwinia</taxon>
    </lineage>
</organism>
<reference evidence="2 3" key="1">
    <citation type="journal article" date="2013" name="Syst. Appl. Microbiol.">
        <title>Phylogenetic position and virulence apparatus of the pear flower necrosis pathogen Erwinia piriflorinigrans CFBP 5888T as assessed by comparative genomics.</title>
        <authorList>
            <person name="Smits T.H."/>
            <person name="Rezzonico F."/>
            <person name="Lopez M.M."/>
            <person name="Blom J."/>
            <person name="Goesmann A."/>
            <person name="Frey J.E."/>
            <person name="Duffy B."/>
        </authorList>
    </citation>
    <scope>NUCLEOTIDE SEQUENCE [LARGE SCALE GENOMIC DNA]</scope>
    <source>
        <strain evidence="3">CFBP5888</strain>
    </source>
</reference>
<gene>
    <name evidence="2" type="ORF">EPIR_2076</name>
</gene>
<dbReference type="AlphaFoldDB" id="V5Z8U5"/>
<protein>
    <submittedName>
        <fullName evidence="2">Uncharacterized protein</fullName>
    </submittedName>
</protein>
<feature type="region of interest" description="Disordered" evidence="1">
    <location>
        <begin position="1"/>
        <end position="32"/>
    </location>
</feature>
<dbReference type="Proteomes" id="UP000018217">
    <property type="component" value="Unassembled WGS sequence"/>
</dbReference>
<evidence type="ECO:0000256" key="1">
    <source>
        <dbReference type="SAM" id="MobiDB-lite"/>
    </source>
</evidence>
<comment type="caution">
    <text evidence="2">The sequence shown here is derived from an EMBL/GenBank/DDBJ whole genome shotgun (WGS) entry which is preliminary data.</text>
</comment>
<keyword evidence="3" id="KW-1185">Reference proteome</keyword>
<sequence>MLLIEAERAEDGEWPASDRECSGWDKGDEFMI</sequence>
<proteinExistence type="predicted"/>
<dbReference type="EMBL" id="CAHS01000015">
    <property type="protein sequence ID" value="CCG87441.1"/>
    <property type="molecule type" value="Genomic_DNA"/>
</dbReference>